<dbReference type="RefSeq" id="WP_026203174.1">
    <property type="nucleotide sequence ID" value="NZ_JACHBK010000005.1"/>
</dbReference>
<evidence type="ECO:0000313" key="2">
    <source>
        <dbReference type="Proteomes" id="UP000585507"/>
    </source>
</evidence>
<dbReference type="EMBL" id="JACHBK010000005">
    <property type="protein sequence ID" value="MBB5536014.1"/>
    <property type="molecule type" value="Genomic_DNA"/>
</dbReference>
<reference evidence="1 2" key="1">
    <citation type="submission" date="2020-08" db="EMBL/GenBank/DDBJ databases">
        <title>Genomic Encyclopedia of Type Strains, Phase IV (KMG-V): Genome sequencing to study the core and pangenomes of soil and plant-associated prokaryotes.</title>
        <authorList>
            <person name="Whitman W."/>
        </authorList>
    </citation>
    <scope>NUCLEOTIDE SEQUENCE [LARGE SCALE GENOMIC DNA]</scope>
    <source>
        <strain evidence="1 2">SEMIA 4084</strain>
    </source>
</reference>
<dbReference type="Pfam" id="PF00353">
    <property type="entry name" value="HemolysinCabind"/>
    <property type="match status" value="1"/>
</dbReference>
<dbReference type="Proteomes" id="UP000585507">
    <property type="component" value="Unassembled WGS sequence"/>
</dbReference>
<dbReference type="InterPro" id="IPR001343">
    <property type="entry name" value="Hemolysn_Ca-bd"/>
</dbReference>
<dbReference type="GO" id="GO:0005509">
    <property type="term" value="F:calcium ion binding"/>
    <property type="evidence" value="ECO:0007669"/>
    <property type="project" value="InterPro"/>
</dbReference>
<keyword evidence="2" id="KW-1185">Reference proteome</keyword>
<sequence length="175" mass="17996">MRARTDYSGSLAAVQLVLGGASSGGDAAGDQLSQFENPNGSAFDDILLGDAAVNALNGGRGNDILVGGAGADVVDGGTGLDVASYSNATAGPSVHLTNTAANTGDARGDAFISIDQLRGSAFADALTADAERRRGHGAAAMHERIQAQADRQRRQRHLGLVRATTYFWVARVLTR</sequence>
<protein>
    <submittedName>
        <fullName evidence="1">Ca2+-binding RTX toxin-like protein</fullName>
    </submittedName>
</protein>
<proteinExistence type="predicted"/>
<dbReference type="InterPro" id="IPR011049">
    <property type="entry name" value="Serralysin-like_metalloprot_C"/>
</dbReference>
<organism evidence="1 2">
    <name type="scientific">Rhizobium giardinii</name>
    <dbReference type="NCBI Taxonomy" id="56731"/>
    <lineage>
        <taxon>Bacteria</taxon>
        <taxon>Pseudomonadati</taxon>
        <taxon>Pseudomonadota</taxon>
        <taxon>Alphaproteobacteria</taxon>
        <taxon>Hyphomicrobiales</taxon>
        <taxon>Rhizobiaceae</taxon>
        <taxon>Rhizobium/Agrobacterium group</taxon>
        <taxon>Rhizobium</taxon>
    </lineage>
</organism>
<dbReference type="PRINTS" id="PR00313">
    <property type="entry name" value="CABNDNGRPT"/>
</dbReference>
<dbReference type="SUPFAM" id="SSF51120">
    <property type="entry name" value="beta-Roll"/>
    <property type="match status" value="1"/>
</dbReference>
<name>A0A7W8X8C3_9HYPH</name>
<comment type="caution">
    <text evidence="1">The sequence shown here is derived from an EMBL/GenBank/DDBJ whole genome shotgun (WGS) entry which is preliminary data.</text>
</comment>
<accession>A0A7W8X8C3</accession>
<gene>
    <name evidence="1" type="ORF">GGD55_002718</name>
</gene>
<dbReference type="AlphaFoldDB" id="A0A7W8X8C3"/>
<evidence type="ECO:0000313" key="1">
    <source>
        <dbReference type="EMBL" id="MBB5536014.1"/>
    </source>
</evidence>
<dbReference type="Gene3D" id="2.150.10.10">
    <property type="entry name" value="Serralysin-like metalloprotease, C-terminal"/>
    <property type="match status" value="1"/>
</dbReference>